<protein>
    <submittedName>
        <fullName evidence="2">Phage tail family protein</fullName>
    </submittedName>
</protein>
<name>A0AAE4I308_9ENTE</name>
<dbReference type="EMBL" id="JARQAI010000024">
    <property type="protein sequence ID" value="MDT2737963.1"/>
    <property type="molecule type" value="Genomic_DNA"/>
</dbReference>
<reference evidence="2" key="1">
    <citation type="submission" date="2023-03" db="EMBL/GenBank/DDBJ databases">
        <authorList>
            <person name="Shen W."/>
            <person name="Cai J."/>
        </authorList>
    </citation>
    <scope>NUCLEOTIDE SEQUENCE</scope>
    <source>
        <strain evidence="2">P69-2</strain>
    </source>
</reference>
<evidence type="ECO:0000313" key="2">
    <source>
        <dbReference type="EMBL" id="MDT2737963.1"/>
    </source>
</evidence>
<dbReference type="RefSeq" id="WP_311797464.1">
    <property type="nucleotide sequence ID" value="NZ_JARQAI010000024.1"/>
</dbReference>
<feature type="domain" description="Siphovirus-type tail component RIFT-related" evidence="1">
    <location>
        <begin position="13"/>
        <end position="91"/>
    </location>
</feature>
<dbReference type="Proteomes" id="UP001180842">
    <property type="component" value="Unassembled WGS sequence"/>
</dbReference>
<gene>
    <name evidence="2" type="ORF">P7H00_12665</name>
</gene>
<organism evidence="2 3">
    <name type="scientific">Enterococcus pseudoavium</name>
    <dbReference type="NCBI Taxonomy" id="44007"/>
    <lineage>
        <taxon>Bacteria</taxon>
        <taxon>Bacillati</taxon>
        <taxon>Bacillota</taxon>
        <taxon>Bacilli</taxon>
        <taxon>Lactobacillales</taxon>
        <taxon>Enterococcaceae</taxon>
        <taxon>Enterococcus</taxon>
    </lineage>
</organism>
<accession>A0AAE4I308</accession>
<dbReference type="Pfam" id="PF05709">
    <property type="entry name" value="Sipho_tail"/>
    <property type="match status" value="1"/>
</dbReference>
<sequence length="279" mass="31331">MDCLIEKDGVKTELSSLDVLVTDFADSSPSLKVSQKEINNRSGYVFNGATHSQKKIVVSGKFVSDSAYEMEEKKDELNALFSNDEPFYITKMLPVGDLYEFELPGQTEGFELLGQPAEAYKYRYKVITEDEISYSFVGKSTAGLLTEFSVNVKTAELPFGETIPKNEVITTDFIKYAGTAKCSQLEWPWTVKLTSTVAQTGKFKVTIGNRTFESYSPTPLVVGDIFLIKGIETLKNDSNFNDSTNYEHFILKPYPTKKVPISTNFQGKIELLNKVELYK</sequence>
<proteinExistence type="predicted"/>
<evidence type="ECO:0000313" key="3">
    <source>
        <dbReference type="Proteomes" id="UP001180842"/>
    </source>
</evidence>
<evidence type="ECO:0000259" key="1">
    <source>
        <dbReference type="Pfam" id="PF05709"/>
    </source>
</evidence>
<dbReference type="Gene3D" id="2.40.30.200">
    <property type="match status" value="1"/>
</dbReference>
<comment type="caution">
    <text evidence="2">The sequence shown here is derived from an EMBL/GenBank/DDBJ whole genome shotgun (WGS) entry which is preliminary data.</text>
</comment>
<dbReference type="InterPro" id="IPR008841">
    <property type="entry name" value="Siphovirus-type_tail_N"/>
</dbReference>
<dbReference type="AlphaFoldDB" id="A0AAE4I308"/>